<dbReference type="EMBL" id="ASHR01000028">
    <property type="protein sequence ID" value="ERG63907.1"/>
    <property type="molecule type" value="Genomic_DNA"/>
</dbReference>
<keyword evidence="3" id="KW-1185">Reference proteome</keyword>
<name>U1LPI2_9MICO</name>
<gene>
    <name evidence="2" type="ORF">L332_05415</name>
</gene>
<accession>U1LPI2</accession>
<feature type="transmembrane region" description="Helical" evidence="1">
    <location>
        <begin position="112"/>
        <end position="136"/>
    </location>
</feature>
<feature type="transmembrane region" description="Helical" evidence="1">
    <location>
        <begin position="61"/>
        <end position="92"/>
    </location>
</feature>
<comment type="caution">
    <text evidence="2">The sequence shown here is derived from an EMBL/GenBank/DDBJ whole genome shotgun (WGS) entry which is preliminary data.</text>
</comment>
<keyword evidence="1" id="KW-1133">Transmembrane helix</keyword>
<dbReference type="Proteomes" id="UP000016462">
    <property type="component" value="Unassembled WGS sequence"/>
</dbReference>
<evidence type="ECO:0000256" key="1">
    <source>
        <dbReference type="SAM" id="Phobius"/>
    </source>
</evidence>
<organism evidence="2 3">
    <name type="scientific">Agrococcus pavilionensis RW1</name>
    <dbReference type="NCBI Taxonomy" id="1330458"/>
    <lineage>
        <taxon>Bacteria</taxon>
        <taxon>Bacillati</taxon>
        <taxon>Actinomycetota</taxon>
        <taxon>Actinomycetes</taxon>
        <taxon>Micrococcales</taxon>
        <taxon>Microbacteriaceae</taxon>
        <taxon>Agrococcus</taxon>
    </lineage>
</organism>
<keyword evidence="1" id="KW-0472">Membrane</keyword>
<dbReference type="RefSeq" id="WP_021010870.1">
    <property type="nucleotide sequence ID" value="NZ_ASHR01000028.1"/>
</dbReference>
<evidence type="ECO:0000313" key="2">
    <source>
        <dbReference type="EMBL" id="ERG63907.1"/>
    </source>
</evidence>
<proteinExistence type="predicted"/>
<reference evidence="2 3" key="1">
    <citation type="journal article" date="2013" name="Genome Announc.">
        <title>First draft genome sequence from a member of the genus agrococcus, isolated from modern microbialites.</title>
        <authorList>
            <person name="White R.A.III."/>
            <person name="Grassa C.J."/>
            <person name="Suttle C.A."/>
        </authorList>
    </citation>
    <scope>NUCLEOTIDE SEQUENCE [LARGE SCALE GENOMIC DNA]</scope>
    <source>
        <strain evidence="2 3">RW1</strain>
    </source>
</reference>
<feature type="transmembrane region" description="Helical" evidence="1">
    <location>
        <begin position="21"/>
        <end position="41"/>
    </location>
</feature>
<sequence length="186" mass="18572">MDAPIRAGVARPALERSTTSAVVWCVVIALVSALLLVRLPMFVDVAAAAGQEAADALGDAALAAAATTVGAVSAIALHLLVLIVAAVIATLLERWLGPVALRPARGAGRVRLGVAGLVLAVLVLGQQVAALAMGVAAVPRGWQLWVAAIAVAAVAPLAFPAARRSARDYARSLAAAVATGVLLCLG</sequence>
<dbReference type="AlphaFoldDB" id="U1LPI2"/>
<feature type="transmembrane region" description="Helical" evidence="1">
    <location>
        <begin position="142"/>
        <end position="162"/>
    </location>
</feature>
<evidence type="ECO:0000313" key="3">
    <source>
        <dbReference type="Proteomes" id="UP000016462"/>
    </source>
</evidence>
<protein>
    <submittedName>
        <fullName evidence="2">Uncharacterized protein</fullName>
    </submittedName>
</protein>
<keyword evidence="1" id="KW-0812">Transmembrane</keyword>